<feature type="region of interest" description="Disordered" evidence="1">
    <location>
        <begin position="166"/>
        <end position="198"/>
    </location>
</feature>
<comment type="caution">
    <text evidence="2">The sequence shown here is derived from an EMBL/GenBank/DDBJ whole genome shotgun (WGS) entry which is preliminary data.</text>
</comment>
<reference evidence="2" key="1">
    <citation type="journal article" date="2023" name="PhytoFront">
        <title>Draft Genome Resources of Seven Strains of Tilletia horrida, Causal Agent of Kernel Smut of Rice.</title>
        <authorList>
            <person name="Khanal S."/>
            <person name="Antony Babu S."/>
            <person name="Zhou X.G."/>
        </authorList>
    </citation>
    <scope>NUCLEOTIDE SEQUENCE</scope>
    <source>
        <strain evidence="2">TX3</strain>
    </source>
</reference>
<feature type="compositionally biased region" description="Pro residues" evidence="1">
    <location>
        <begin position="171"/>
        <end position="181"/>
    </location>
</feature>
<gene>
    <name evidence="2" type="ORF">OC842_005756</name>
</gene>
<sequence length="198" mass="21068">MVLGIPNSLQRQALSLQGAYTHAGRMSDGFAELRSKTHLLSQAASKNQQSAQHAVSAAIGILEDMQVRIKALVGRVEQELHTLQTDINSHVGESISGLQGKLGGPEMSGVHDLTSAVGEMADCTARLLSSWQQNEEEYMATLAQVVIFNSWTSAWPEALRTVQGMQRGAAGPPPQYVPSPPTATTDTSDNSRTAQGSG</sequence>
<evidence type="ECO:0000256" key="1">
    <source>
        <dbReference type="SAM" id="MobiDB-lite"/>
    </source>
</evidence>
<dbReference type="EMBL" id="JAPDMQ010000439">
    <property type="protein sequence ID" value="KAK0524670.1"/>
    <property type="molecule type" value="Genomic_DNA"/>
</dbReference>
<proteinExistence type="predicted"/>
<dbReference type="AlphaFoldDB" id="A0AAN6JIP7"/>
<name>A0AAN6JIP7_9BASI</name>
<keyword evidence="3" id="KW-1185">Reference proteome</keyword>
<evidence type="ECO:0000313" key="3">
    <source>
        <dbReference type="Proteomes" id="UP001176521"/>
    </source>
</evidence>
<dbReference type="Proteomes" id="UP001176521">
    <property type="component" value="Unassembled WGS sequence"/>
</dbReference>
<evidence type="ECO:0000313" key="2">
    <source>
        <dbReference type="EMBL" id="KAK0524670.1"/>
    </source>
</evidence>
<protein>
    <submittedName>
        <fullName evidence="2">Uncharacterized protein</fullName>
    </submittedName>
</protein>
<organism evidence="2 3">
    <name type="scientific">Tilletia horrida</name>
    <dbReference type="NCBI Taxonomy" id="155126"/>
    <lineage>
        <taxon>Eukaryota</taxon>
        <taxon>Fungi</taxon>
        <taxon>Dikarya</taxon>
        <taxon>Basidiomycota</taxon>
        <taxon>Ustilaginomycotina</taxon>
        <taxon>Exobasidiomycetes</taxon>
        <taxon>Tilletiales</taxon>
        <taxon>Tilletiaceae</taxon>
        <taxon>Tilletia</taxon>
    </lineage>
</organism>
<accession>A0AAN6JIP7</accession>